<dbReference type="SMART" id="SM00710">
    <property type="entry name" value="PbH1"/>
    <property type="match status" value="8"/>
</dbReference>
<feature type="domain" description="Right handed beta helix" evidence="3">
    <location>
        <begin position="171"/>
        <end position="327"/>
    </location>
</feature>
<evidence type="ECO:0000313" key="4">
    <source>
        <dbReference type="EMBL" id="KGA15180.1"/>
    </source>
</evidence>
<dbReference type="InterPro" id="IPR012334">
    <property type="entry name" value="Pectin_lyas_fold"/>
</dbReference>
<feature type="transmembrane region" description="Helical" evidence="2">
    <location>
        <begin position="25"/>
        <end position="45"/>
    </location>
</feature>
<protein>
    <recommendedName>
        <fullName evidence="3">Right handed beta helix domain-containing protein</fullName>
    </recommendedName>
</protein>
<dbReference type="AlphaFoldDB" id="A0A094PTT2"/>
<dbReference type="InterPro" id="IPR039448">
    <property type="entry name" value="Beta_helix"/>
</dbReference>
<keyword evidence="2" id="KW-0812">Transmembrane</keyword>
<dbReference type="InterPro" id="IPR011050">
    <property type="entry name" value="Pectin_lyase_fold/virulence"/>
</dbReference>
<evidence type="ECO:0000256" key="2">
    <source>
        <dbReference type="SAM" id="Phobius"/>
    </source>
</evidence>
<name>A0A094PTT2_9ZZZZ</name>
<proteinExistence type="predicted"/>
<evidence type="ECO:0000256" key="1">
    <source>
        <dbReference type="SAM" id="MobiDB-lite"/>
    </source>
</evidence>
<dbReference type="InterPro" id="IPR006626">
    <property type="entry name" value="PbH1"/>
</dbReference>
<dbReference type="SUPFAM" id="SSF51126">
    <property type="entry name" value="Pectin lyase-like"/>
    <property type="match status" value="1"/>
</dbReference>
<reference evidence="4" key="1">
    <citation type="submission" date="2014-06" db="EMBL/GenBank/DDBJ databases">
        <title>Key roles for freshwater Actinobacteria revealed by deep metagenomic sequencing.</title>
        <authorList>
            <person name="Ghai R."/>
            <person name="Mizuno C.M."/>
            <person name="Picazo A."/>
            <person name="Camacho A."/>
            <person name="Rodriguez-Valera F."/>
        </authorList>
    </citation>
    <scope>NUCLEOTIDE SEQUENCE</scope>
</reference>
<dbReference type="EMBL" id="JNSL01000122">
    <property type="protein sequence ID" value="KGA15180.1"/>
    <property type="molecule type" value="Genomic_DNA"/>
</dbReference>
<organism evidence="4">
    <name type="scientific">freshwater metagenome</name>
    <dbReference type="NCBI Taxonomy" id="449393"/>
    <lineage>
        <taxon>unclassified sequences</taxon>
        <taxon>metagenomes</taxon>
        <taxon>ecological metagenomes</taxon>
    </lineage>
</organism>
<dbReference type="Pfam" id="PF13229">
    <property type="entry name" value="Beta_helix"/>
    <property type="match status" value="1"/>
</dbReference>
<keyword evidence="2" id="KW-0472">Membrane</keyword>
<sequence length="443" mass="46951">MKVVHGTRSLDVTRRKSLPRNAVKHFVHSATVIIVLLACSFATLACGPDESNARVVFVPSDYSTITEALDNAQPGTTIEIGPGVYHESLDVDVERITIRGTHRNDVVIDGRHQLANGFSVLANDVAIENLTVRNFLQNGIVFNGISAASQGTGVEPKVDYGIGDDVLVGYRVSYVTTHNNGLYGIYAFAARNGLIEYSLASGHPDSGIYIGQCRPCEVIITHVIAERNAIGYYGTNASGGVIIASSIFRHNRLGIAPNSQNMEKLAPQAEAIVVGNVVENNDDPAAPVIPYGYFGGGIAIGGGTRNQILRNRITGHDRAGIELLGLDTFMPTGNRIEGNELANNGVDLAYVVRGATNGGDNCFSSNTFTSSIPVDIERVLPCDAAARPFDIPAPLTLTAPPKVNYRDIPPPTDQSSMPVVTTRKPAGAGPSPVIEVSAIGLPT</sequence>
<accession>A0A094PTT2</accession>
<gene>
    <name evidence="4" type="ORF">GM51_15510</name>
</gene>
<comment type="caution">
    <text evidence="4">The sequence shown here is derived from an EMBL/GenBank/DDBJ whole genome shotgun (WGS) entry which is preliminary data.</text>
</comment>
<feature type="region of interest" description="Disordered" evidence="1">
    <location>
        <begin position="409"/>
        <end position="428"/>
    </location>
</feature>
<evidence type="ECO:0000259" key="3">
    <source>
        <dbReference type="Pfam" id="PF13229"/>
    </source>
</evidence>
<dbReference type="Gene3D" id="2.160.20.10">
    <property type="entry name" value="Single-stranded right-handed beta-helix, Pectin lyase-like"/>
    <property type="match status" value="2"/>
</dbReference>
<keyword evidence="2" id="KW-1133">Transmembrane helix</keyword>